<dbReference type="GO" id="GO:0046872">
    <property type="term" value="F:metal ion binding"/>
    <property type="evidence" value="ECO:0007669"/>
    <property type="project" value="UniProtKB-KW"/>
</dbReference>
<dbReference type="SUPFAM" id="SSF88723">
    <property type="entry name" value="PIN domain-like"/>
    <property type="match status" value="1"/>
</dbReference>
<gene>
    <name evidence="6" type="ORF">GCM10010358_78260</name>
</gene>
<sequence>MGNAARREFRFWDDPWMYVTPIPGAELHTVYRLLKSARIEAENLAGNFSSAEEYLLKYLTWTTEQARVLGSQVRAKDIDALFFTPVYWALLGGGGHMSGMLAPKVSNGLIDQEIRQRMADLERAASSVREIIRRWTEDVSTLVLDTSFFIEHEEKLEDADLFGLADFEGKVRVAVPMTVVDELDRLKEARVSPHARWRARYGLSVLDRLLNGPSMLGAVEVEVLPDPPGHVRLPDEDDEIVDRALALRTVAAGPVTLVTYDTGMALRAKVADVPCMKLHKKLGREPERPKD</sequence>
<dbReference type="AlphaFoldDB" id="A0A918P1Y8"/>
<keyword evidence="2" id="KW-0479">Metal-binding</keyword>
<evidence type="ECO:0000259" key="5">
    <source>
        <dbReference type="Pfam" id="PF13638"/>
    </source>
</evidence>
<proteinExistence type="predicted"/>
<reference evidence="6" key="1">
    <citation type="journal article" date="2014" name="Int. J. Syst. Evol. Microbiol.">
        <title>Complete genome sequence of Corynebacterium casei LMG S-19264T (=DSM 44701T), isolated from a smear-ripened cheese.</title>
        <authorList>
            <consortium name="US DOE Joint Genome Institute (JGI-PGF)"/>
            <person name="Walter F."/>
            <person name="Albersmeier A."/>
            <person name="Kalinowski J."/>
            <person name="Ruckert C."/>
        </authorList>
    </citation>
    <scope>NUCLEOTIDE SEQUENCE</scope>
    <source>
        <strain evidence="6">JCM 4790</strain>
    </source>
</reference>
<dbReference type="GO" id="GO:0016787">
    <property type="term" value="F:hydrolase activity"/>
    <property type="evidence" value="ECO:0007669"/>
    <property type="project" value="UniProtKB-KW"/>
</dbReference>
<feature type="domain" description="PIN" evidence="5">
    <location>
        <begin position="142"/>
        <end position="278"/>
    </location>
</feature>
<dbReference type="InterPro" id="IPR002716">
    <property type="entry name" value="PIN_dom"/>
</dbReference>
<dbReference type="EMBL" id="BMVU01000095">
    <property type="protein sequence ID" value="GGY14468.1"/>
    <property type="molecule type" value="Genomic_DNA"/>
</dbReference>
<reference evidence="6" key="2">
    <citation type="submission" date="2020-09" db="EMBL/GenBank/DDBJ databases">
        <authorList>
            <person name="Sun Q."/>
            <person name="Ohkuma M."/>
        </authorList>
    </citation>
    <scope>NUCLEOTIDE SEQUENCE</scope>
    <source>
        <strain evidence="6">JCM 4790</strain>
    </source>
</reference>
<evidence type="ECO:0000313" key="6">
    <source>
        <dbReference type="EMBL" id="GGY14468.1"/>
    </source>
</evidence>
<dbReference type="Pfam" id="PF13638">
    <property type="entry name" value="PIN_4"/>
    <property type="match status" value="1"/>
</dbReference>
<dbReference type="InterPro" id="IPR029060">
    <property type="entry name" value="PIN-like_dom_sf"/>
</dbReference>
<comment type="caution">
    <text evidence="6">The sequence shown here is derived from an EMBL/GenBank/DDBJ whole genome shotgun (WGS) entry which is preliminary data.</text>
</comment>
<keyword evidence="3" id="KW-0378">Hydrolase</keyword>
<evidence type="ECO:0000256" key="3">
    <source>
        <dbReference type="ARBA" id="ARBA00022801"/>
    </source>
</evidence>
<keyword evidence="4" id="KW-0460">Magnesium</keyword>
<keyword evidence="7" id="KW-1185">Reference proteome</keyword>
<dbReference type="Proteomes" id="UP000619244">
    <property type="component" value="Unassembled WGS sequence"/>
</dbReference>
<protein>
    <recommendedName>
        <fullName evidence="5">PIN domain-containing protein</fullName>
    </recommendedName>
</protein>
<keyword evidence="1" id="KW-0540">Nuclease</keyword>
<dbReference type="Gene3D" id="3.40.50.1010">
    <property type="entry name" value="5'-nuclease"/>
    <property type="match status" value="1"/>
</dbReference>
<evidence type="ECO:0000256" key="4">
    <source>
        <dbReference type="ARBA" id="ARBA00022842"/>
    </source>
</evidence>
<dbReference type="GO" id="GO:0004518">
    <property type="term" value="F:nuclease activity"/>
    <property type="evidence" value="ECO:0007669"/>
    <property type="project" value="UniProtKB-KW"/>
</dbReference>
<organism evidence="6 7">
    <name type="scientific">Streptomyces minutiscleroticus</name>
    <dbReference type="NCBI Taxonomy" id="68238"/>
    <lineage>
        <taxon>Bacteria</taxon>
        <taxon>Bacillati</taxon>
        <taxon>Actinomycetota</taxon>
        <taxon>Actinomycetes</taxon>
        <taxon>Kitasatosporales</taxon>
        <taxon>Streptomycetaceae</taxon>
        <taxon>Streptomyces</taxon>
    </lineage>
</organism>
<evidence type="ECO:0000256" key="1">
    <source>
        <dbReference type="ARBA" id="ARBA00022722"/>
    </source>
</evidence>
<evidence type="ECO:0000313" key="7">
    <source>
        <dbReference type="Proteomes" id="UP000619244"/>
    </source>
</evidence>
<evidence type="ECO:0000256" key="2">
    <source>
        <dbReference type="ARBA" id="ARBA00022723"/>
    </source>
</evidence>
<name>A0A918P1Y8_9ACTN</name>
<accession>A0A918P1Y8</accession>